<dbReference type="SUPFAM" id="SSF63411">
    <property type="entry name" value="LuxS/MPP-like metallohydrolase"/>
    <property type="match status" value="2"/>
</dbReference>
<evidence type="ECO:0000313" key="5">
    <source>
        <dbReference type="Proteomes" id="UP000070444"/>
    </source>
</evidence>
<feature type="region of interest" description="Disordered" evidence="1">
    <location>
        <begin position="357"/>
        <end position="379"/>
    </location>
</feature>
<proteinExistence type="predicted"/>
<evidence type="ECO:0000259" key="3">
    <source>
        <dbReference type="Pfam" id="PF05193"/>
    </source>
</evidence>
<dbReference type="PANTHER" id="PTHR43016:SF6">
    <property type="entry name" value="PEPTIDASE M16 N-TERMINAL DOMAIN-CONTAINING PROTEIN"/>
    <property type="match status" value="1"/>
</dbReference>
<feature type="domain" description="Peptidase M16 N-terminal" evidence="2">
    <location>
        <begin position="60"/>
        <end position="148"/>
    </location>
</feature>
<dbReference type="EMBL" id="KQ964487">
    <property type="protein sequence ID" value="KXN70984.1"/>
    <property type="molecule type" value="Genomic_DNA"/>
</dbReference>
<dbReference type="Proteomes" id="UP000070444">
    <property type="component" value="Unassembled WGS sequence"/>
</dbReference>
<dbReference type="AlphaFoldDB" id="A0A137P7R6"/>
<evidence type="ECO:0000256" key="1">
    <source>
        <dbReference type="SAM" id="MobiDB-lite"/>
    </source>
</evidence>
<evidence type="ECO:0000313" key="4">
    <source>
        <dbReference type="EMBL" id="KXN70984.1"/>
    </source>
</evidence>
<protein>
    <submittedName>
        <fullName evidence="4">Uncharacterized protein</fullName>
    </submittedName>
</protein>
<keyword evidence="5" id="KW-1185">Reference proteome</keyword>
<reference evidence="4 5" key="1">
    <citation type="journal article" date="2015" name="Genome Biol. Evol.">
        <title>Phylogenomic analyses indicate that early fungi evolved digesting cell walls of algal ancestors of land plants.</title>
        <authorList>
            <person name="Chang Y."/>
            <person name="Wang S."/>
            <person name="Sekimoto S."/>
            <person name="Aerts A.L."/>
            <person name="Choi C."/>
            <person name="Clum A."/>
            <person name="LaButti K.M."/>
            <person name="Lindquist E.A."/>
            <person name="Yee Ngan C."/>
            <person name="Ohm R.A."/>
            <person name="Salamov A.A."/>
            <person name="Grigoriev I.V."/>
            <person name="Spatafora J.W."/>
            <person name="Berbee M.L."/>
        </authorList>
    </citation>
    <scope>NUCLEOTIDE SEQUENCE [LARGE SCALE GENOMIC DNA]</scope>
    <source>
        <strain evidence="4 5">NRRL 28638</strain>
    </source>
</reference>
<dbReference type="InterPro" id="IPR011249">
    <property type="entry name" value="Metalloenz_LuxS/M16"/>
</dbReference>
<dbReference type="STRING" id="796925.A0A137P7R6"/>
<organism evidence="4 5">
    <name type="scientific">Conidiobolus coronatus (strain ATCC 28846 / CBS 209.66 / NRRL 28638)</name>
    <name type="common">Delacroixia coronata</name>
    <dbReference type="NCBI Taxonomy" id="796925"/>
    <lineage>
        <taxon>Eukaryota</taxon>
        <taxon>Fungi</taxon>
        <taxon>Fungi incertae sedis</taxon>
        <taxon>Zoopagomycota</taxon>
        <taxon>Entomophthoromycotina</taxon>
        <taxon>Entomophthoromycetes</taxon>
        <taxon>Entomophthorales</taxon>
        <taxon>Ancylistaceae</taxon>
        <taxon>Conidiobolus</taxon>
    </lineage>
</organism>
<dbReference type="InterPro" id="IPR007863">
    <property type="entry name" value="Peptidase_M16_C"/>
</dbReference>
<name>A0A137P7R6_CONC2</name>
<dbReference type="OMA" id="WEGFARI"/>
<dbReference type="FunFam" id="3.30.830.10:FF:000015">
    <property type="entry name" value="Putative zinc metalloprotease"/>
    <property type="match status" value="1"/>
</dbReference>
<dbReference type="PANTHER" id="PTHR43016">
    <property type="entry name" value="PRESEQUENCE PROTEASE"/>
    <property type="match status" value="1"/>
</dbReference>
<feature type="compositionally biased region" description="Acidic residues" evidence="1">
    <location>
        <begin position="366"/>
        <end position="378"/>
    </location>
</feature>
<feature type="domain" description="Peptidase M16 C-terminal" evidence="3">
    <location>
        <begin position="198"/>
        <end position="350"/>
    </location>
</feature>
<dbReference type="InterPro" id="IPR011765">
    <property type="entry name" value="Pept_M16_N"/>
</dbReference>
<sequence length="754" mass="85464">MTDTIHNFKLLSTEFIELQSSKIPLKVYQSLTTGFRVILVDKPGSCCFGTIVVPTLCSDDSGLPHTLEHLIFCSSKNYPNRGYLEACSVRCLSNGTNAWTDNDHTAYTISTAGYEGMAYALPVFLDHVINPTLHDRDFVTEVYHIDGEGKQKGVVFSEMVSRETSQEDLLYRYLNKRLYRDTTTYSKECGGLTPDIAKLTNERIKNYHSEFYTLKNSTAILVGNNINDSLILEQLDNSPTFKTSGNSIDLKHAQEFPDPKISPPLTEPFTVNFPADDDGSIGSIGFNWYGPYHNDLEARLGLSLLLNYLTYDVSSPLQQAFVAIDHPWATEVYYDVSSAPRTSLMLQFTGVPYETDEANEANNEGDKEENDDEDEGPVPEELKHLFEPDFFKNKFLKVLKEALDNLNHDELKASIDHYQLEVLRSWEKNPDSNTTSLLIPLLVADRFTDLPLTQTLSNATKSFKLLSELGKKPLSYWRQLGYDWLLDSPCSNVLAVPNPELGEKLESERAQRQQETIKELGTEKLAEIAKDLEKIIEENKVKISAEDIDNLPPTPNLSNLSKLNINQNLISLEPKEDWPFPNLQIIETSTEFVTLRLGLSTKEIPIELYDYLVVFFALLYETEVRVPGEPPMTYQQVINKTKSLMESTSNTMGQSGDLLVSGWISDILFLTATGEPTKFEPMLDWMFNMLQFTYFTEDRILNVSKVLLSDIDDSLRWGFTLCSRLIDVVFNDKHQNKSNSLSKSLNFVNQKKKG</sequence>
<dbReference type="Pfam" id="PF05193">
    <property type="entry name" value="Peptidase_M16_C"/>
    <property type="match status" value="1"/>
</dbReference>
<accession>A0A137P7R6</accession>
<dbReference type="Pfam" id="PF00675">
    <property type="entry name" value="Peptidase_M16"/>
    <property type="match status" value="1"/>
</dbReference>
<dbReference type="Gene3D" id="3.30.830.10">
    <property type="entry name" value="Metalloenzyme, LuxS/M16 peptidase-like"/>
    <property type="match status" value="2"/>
</dbReference>
<dbReference type="OrthoDB" id="4953at2759"/>
<gene>
    <name evidence="4" type="ORF">CONCODRAFT_6356</name>
</gene>
<evidence type="ECO:0000259" key="2">
    <source>
        <dbReference type="Pfam" id="PF00675"/>
    </source>
</evidence>
<dbReference type="GO" id="GO:0046872">
    <property type="term" value="F:metal ion binding"/>
    <property type="evidence" value="ECO:0007669"/>
    <property type="project" value="InterPro"/>
</dbReference>